<protein>
    <recommendedName>
        <fullName evidence="1">NTF2 fold domain-containing protein</fullName>
    </recommendedName>
</protein>
<evidence type="ECO:0000313" key="4">
    <source>
        <dbReference type="EMBL" id="ECB6965188.1"/>
    </source>
</evidence>
<comment type="caution">
    <text evidence="3">The sequence shown here is derived from an EMBL/GenBank/DDBJ whole genome shotgun (WGS) entry which is preliminary data.</text>
</comment>
<sequence>MGIYLLFPICSVAKPVPFDMLINSREMAGELTEVYIKNLYGVQQANEKPYNIKERNDSWEIEGTPSSSSTKGGNFVIVLSKIDGAVLFISHGK</sequence>
<dbReference type="Pfam" id="PF15631">
    <property type="entry name" value="Imm-NTF2-2"/>
    <property type="match status" value="1"/>
</dbReference>
<dbReference type="EMBL" id="AAFIJN010000072">
    <property type="protein sequence ID" value="EBG2892166.1"/>
    <property type="molecule type" value="Genomic_DNA"/>
</dbReference>
<feature type="domain" description="NTF2 fold" evidence="1">
    <location>
        <begin position="27"/>
        <end position="93"/>
    </location>
</feature>
<accession>A0A3V7IE73</accession>
<reference evidence="3" key="1">
    <citation type="submission" date="2018-09" db="EMBL/GenBank/DDBJ databases">
        <authorList>
            <person name="Ashton P.M."/>
            <person name="Dallman T."/>
            <person name="Nair S."/>
            <person name="De Pinna E."/>
            <person name="Peters T."/>
            <person name="Grant K."/>
        </authorList>
    </citation>
    <scope>NUCLEOTIDE SEQUENCE [LARGE SCALE GENOMIC DNA]</scope>
    <source>
        <strain evidence="4">306533</strain>
        <strain evidence="3">574296</strain>
        <strain evidence="2">751203</strain>
    </source>
</reference>
<evidence type="ECO:0000313" key="2">
    <source>
        <dbReference type="EMBL" id="EBG2892166.1"/>
    </source>
</evidence>
<proteinExistence type="predicted"/>
<dbReference type="AlphaFoldDB" id="A0A3V7IE73"/>
<evidence type="ECO:0000313" key="3">
    <source>
        <dbReference type="EMBL" id="EBY3463896.1"/>
    </source>
</evidence>
<dbReference type="Proteomes" id="UP000839923">
    <property type="component" value="Unassembled WGS sequence"/>
</dbReference>
<dbReference type="EMBL" id="AAHNVE010000085">
    <property type="protein sequence ID" value="EBY3463896.1"/>
    <property type="molecule type" value="Genomic_DNA"/>
</dbReference>
<dbReference type="EMBL" id="AAHYKC010000067">
    <property type="protein sequence ID" value="ECB6965188.1"/>
    <property type="molecule type" value="Genomic_DNA"/>
</dbReference>
<gene>
    <name evidence="3" type="ORF">D4E63_24910</name>
    <name evidence="4" type="ORF">E0Y54_24695</name>
    <name evidence="2" type="ORF">FIR23_24130</name>
</gene>
<evidence type="ECO:0000259" key="1">
    <source>
        <dbReference type="Pfam" id="PF15631"/>
    </source>
</evidence>
<name>A0A3V7IE73_SALET</name>
<dbReference type="InterPro" id="IPR028921">
    <property type="entry name" value="NTF2_fold_dom"/>
</dbReference>
<organism evidence="3">
    <name type="scientific">Salmonella enterica subsp. enterica serovar Weltevreden</name>
    <dbReference type="NCBI Taxonomy" id="57743"/>
    <lineage>
        <taxon>Bacteria</taxon>
        <taxon>Pseudomonadati</taxon>
        <taxon>Pseudomonadota</taxon>
        <taxon>Gammaproteobacteria</taxon>
        <taxon>Enterobacterales</taxon>
        <taxon>Enterobacteriaceae</taxon>
        <taxon>Salmonella</taxon>
    </lineage>
</organism>